<feature type="compositionally biased region" description="Polar residues" evidence="1">
    <location>
        <begin position="66"/>
        <end position="82"/>
    </location>
</feature>
<feature type="region of interest" description="Disordered" evidence="1">
    <location>
        <begin position="1"/>
        <end position="36"/>
    </location>
</feature>
<reference evidence="2 3" key="1">
    <citation type="submission" date="2020-03" db="EMBL/GenBank/DDBJ databases">
        <title>Nocardioides sp. nov., isolated from fish.</title>
        <authorList>
            <person name="Hyun D.-W."/>
            <person name="Bae J.-W."/>
        </authorList>
    </citation>
    <scope>NUCLEOTIDE SEQUENCE [LARGE SCALE GENOMIC DNA]</scope>
    <source>
        <strain evidence="2 3">HDW12A</strain>
    </source>
</reference>
<feature type="region of interest" description="Disordered" evidence="1">
    <location>
        <begin position="63"/>
        <end position="110"/>
    </location>
</feature>
<name>A0A6G7YC41_9ACTN</name>
<dbReference type="EMBL" id="CP049866">
    <property type="protein sequence ID" value="QIK74330.1"/>
    <property type="molecule type" value="Genomic_DNA"/>
</dbReference>
<dbReference type="Proteomes" id="UP000502035">
    <property type="component" value="Chromosome"/>
</dbReference>
<dbReference type="KEGG" id="npi:G7071_01610"/>
<evidence type="ECO:0000256" key="1">
    <source>
        <dbReference type="SAM" id="MobiDB-lite"/>
    </source>
</evidence>
<organism evidence="2 3">
    <name type="scientific">Nocardioides piscis</name>
    <dbReference type="NCBI Taxonomy" id="2714938"/>
    <lineage>
        <taxon>Bacteria</taxon>
        <taxon>Bacillati</taxon>
        <taxon>Actinomycetota</taxon>
        <taxon>Actinomycetes</taxon>
        <taxon>Propionibacteriales</taxon>
        <taxon>Nocardioidaceae</taxon>
        <taxon>Nocardioides</taxon>
    </lineage>
</organism>
<protein>
    <submittedName>
        <fullName evidence="2">Uncharacterized protein</fullName>
    </submittedName>
</protein>
<dbReference type="AlphaFoldDB" id="A0A6G7YC41"/>
<proteinExistence type="predicted"/>
<dbReference type="RefSeq" id="WP_166314059.1">
    <property type="nucleotide sequence ID" value="NZ_CP049866.1"/>
</dbReference>
<keyword evidence="3" id="KW-1185">Reference proteome</keyword>
<feature type="compositionally biased region" description="Polar residues" evidence="1">
    <location>
        <begin position="1"/>
        <end position="23"/>
    </location>
</feature>
<gene>
    <name evidence="2" type="ORF">G7071_01610</name>
</gene>
<evidence type="ECO:0000313" key="3">
    <source>
        <dbReference type="Proteomes" id="UP000502035"/>
    </source>
</evidence>
<accession>A0A6G7YC41</accession>
<evidence type="ECO:0000313" key="2">
    <source>
        <dbReference type="EMBL" id="QIK74330.1"/>
    </source>
</evidence>
<sequence length="219" mass="22285">MGTSTVAATSHVSKARGSSTATEMIQGAPMSARPAHTARGRHFRLLAGTASTLVLIAAAGCGTETDPGSATDPSPATPSQTETQDDPSAKVGADEADGGTLSVGDSVTPGQAHVVSASNVKTERPLNASALPDDEAAEAYLADLDPRLAEAVRPAIEDVEVPSDHTLFASLVSVGCDEPTQITWTRTFEGITANGKLPVKGVQCLVPVTSLALFLVPGQ</sequence>